<dbReference type="GO" id="GO:0009425">
    <property type="term" value="C:bacterial-type flagellum basal body"/>
    <property type="evidence" value="ECO:0007669"/>
    <property type="project" value="UniProtKB-SubCell"/>
</dbReference>
<keyword evidence="9" id="KW-0975">Bacterial flagellum</keyword>
<dbReference type="EMBL" id="LGFG01000105">
    <property type="protein sequence ID" value="KUK22710.1"/>
    <property type="molecule type" value="Genomic_DNA"/>
</dbReference>
<proteinExistence type="inferred from homology"/>
<keyword evidence="8" id="KW-0472">Membrane</keyword>
<dbReference type="PRINTS" id="PR00954">
    <property type="entry name" value="FLGMOTORFLIG"/>
</dbReference>
<comment type="caution">
    <text evidence="11">The sequence shown here is derived from an EMBL/GenBank/DDBJ whole genome shotgun (WGS) entry which is preliminary data.</text>
</comment>
<dbReference type="PATRIC" id="fig|93930.3.peg.205"/>
<protein>
    <recommendedName>
        <fullName evidence="4">Flagellar motor switch protein FliG</fullName>
    </recommendedName>
</protein>
<dbReference type="GO" id="GO:0003774">
    <property type="term" value="F:cytoskeletal motor activity"/>
    <property type="evidence" value="ECO:0007669"/>
    <property type="project" value="InterPro"/>
</dbReference>
<accession>A0A101EQF4</accession>
<sequence>MPEKKTDGKRKAAVLLVALGPEKAAQVMKHLDEETVEQLVVEIANIGRVSPEEKKQVLEEFLSLAKAKEMISEGGIEYAKKFWKKHSGLKEQEKS</sequence>
<dbReference type="GO" id="GO:0005886">
    <property type="term" value="C:plasma membrane"/>
    <property type="evidence" value="ECO:0007669"/>
    <property type="project" value="UniProtKB-SubCell"/>
</dbReference>
<evidence type="ECO:0000313" key="12">
    <source>
        <dbReference type="Proteomes" id="UP000058636"/>
    </source>
</evidence>
<evidence type="ECO:0000256" key="2">
    <source>
        <dbReference type="ARBA" id="ARBA00004413"/>
    </source>
</evidence>
<evidence type="ECO:0000313" key="11">
    <source>
        <dbReference type="EMBL" id="KUK22710.1"/>
    </source>
</evidence>
<keyword evidence="11" id="KW-0282">Flagellum</keyword>
<gene>
    <name evidence="11" type="ORF">XD57_1194</name>
</gene>
<keyword evidence="5" id="KW-1003">Cell membrane</keyword>
<evidence type="ECO:0000256" key="6">
    <source>
        <dbReference type="ARBA" id="ARBA00022500"/>
    </source>
</evidence>
<keyword evidence="11" id="KW-0969">Cilium</keyword>
<dbReference type="InterPro" id="IPR000090">
    <property type="entry name" value="Flg_Motor_Flig"/>
</dbReference>
<dbReference type="AlphaFoldDB" id="A0A101EQF4"/>
<evidence type="ECO:0000256" key="3">
    <source>
        <dbReference type="ARBA" id="ARBA00010299"/>
    </source>
</evidence>
<organism evidence="11 12">
    <name type="scientific">Thermotoga petrophila</name>
    <dbReference type="NCBI Taxonomy" id="93929"/>
    <lineage>
        <taxon>Bacteria</taxon>
        <taxon>Thermotogati</taxon>
        <taxon>Thermotogota</taxon>
        <taxon>Thermotogae</taxon>
        <taxon>Thermotogales</taxon>
        <taxon>Thermotogaceae</taxon>
        <taxon>Thermotoga</taxon>
    </lineage>
</organism>
<evidence type="ECO:0000256" key="7">
    <source>
        <dbReference type="ARBA" id="ARBA00022779"/>
    </source>
</evidence>
<evidence type="ECO:0000256" key="8">
    <source>
        <dbReference type="ARBA" id="ARBA00023136"/>
    </source>
</evidence>
<dbReference type="Pfam" id="PF14842">
    <property type="entry name" value="FliG_N"/>
    <property type="match status" value="1"/>
</dbReference>
<dbReference type="PANTHER" id="PTHR30534">
    <property type="entry name" value="FLAGELLAR MOTOR SWITCH PROTEIN FLIG"/>
    <property type="match status" value="1"/>
</dbReference>
<dbReference type="Gene3D" id="1.10.220.30">
    <property type="match status" value="1"/>
</dbReference>
<dbReference type="SUPFAM" id="SSF48029">
    <property type="entry name" value="FliG"/>
    <property type="match status" value="1"/>
</dbReference>
<keyword evidence="11" id="KW-0966">Cell projection</keyword>
<comment type="similarity">
    <text evidence="3">Belongs to the FliG family.</text>
</comment>
<feature type="domain" description="Flagellar motor switch protein FliG N-terminal" evidence="10">
    <location>
        <begin position="7"/>
        <end position="88"/>
    </location>
</feature>
<dbReference type="GO" id="GO:0006935">
    <property type="term" value="P:chemotaxis"/>
    <property type="evidence" value="ECO:0007669"/>
    <property type="project" value="UniProtKB-KW"/>
</dbReference>
<comment type="subcellular location">
    <subcellularLocation>
        <location evidence="1">Bacterial flagellum basal body</location>
    </subcellularLocation>
    <subcellularLocation>
        <location evidence="2">Cell membrane</location>
        <topology evidence="2">Peripheral membrane protein</topology>
        <orientation evidence="2">Cytoplasmic side</orientation>
    </subcellularLocation>
</comment>
<dbReference type="GO" id="GO:0071973">
    <property type="term" value="P:bacterial-type flagellum-dependent cell motility"/>
    <property type="evidence" value="ECO:0007669"/>
    <property type="project" value="InterPro"/>
</dbReference>
<dbReference type="InterPro" id="IPR011002">
    <property type="entry name" value="FliG_a-hlx"/>
</dbReference>
<dbReference type="InterPro" id="IPR028263">
    <property type="entry name" value="FliG_N"/>
</dbReference>
<dbReference type="Proteomes" id="UP000058636">
    <property type="component" value="Unassembled WGS sequence"/>
</dbReference>
<evidence type="ECO:0000256" key="4">
    <source>
        <dbReference type="ARBA" id="ARBA00021870"/>
    </source>
</evidence>
<evidence type="ECO:0000256" key="1">
    <source>
        <dbReference type="ARBA" id="ARBA00004117"/>
    </source>
</evidence>
<evidence type="ECO:0000259" key="10">
    <source>
        <dbReference type="Pfam" id="PF14842"/>
    </source>
</evidence>
<reference evidence="11 12" key="1">
    <citation type="journal article" date="2015" name="MBio">
        <title>Genome-Resolved Metagenomic Analysis Reveals Roles for Candidate Phyla and Other Microbial Community Members in Biogeochemical Transformations in Oil Reservoirs.</title>
        <authorList>
            <person name="Hu P."/>
            <person name="Tom L."/>
            <person name="Singh A."/>
            <person name="Thomas B.C."/>
            <person name="Baker B.J."/>
            <person name="Piceno Y.M."/>
            <person name="Andersen G.L."/>
            <person name="Banfield J.F."/>
        </authorList>
    </citation>
    <scope>NUCLEOTIDE SEQUENCE [LARGE SCALE GENOMIC DNA]</scope>
    <source>
        <strain evidence="11">46_26</strain>
    </source>
</reference>
<evidence type="ECO:0000256" key="5">
    <source>
        <dbReference type="ARBA" id="ARBA00022475"/>
    </source>
</evidence>
<name>A0A101EQF4_9THEM</name>
<keyword evidence="6" id="KW-0145">Chemotaxis</keyword>
<dbReference type="PANTHER" id="PTHR30534:SF0">
    <property type="entry name" value="FLAGELLAR MOTOR SWITCH PROTEIN FLIG"/>
    <property type="match status" value="1"/>
</dbReference>
<evidence type="ECO:0000256" key="9">
    <source>
        <dbReference type="ARBA" id="ARBA00023143"/>
    </source>
</evidence>
<keyword evidence="7" id="KW-0283">Flagellar rotation</keyword>